<dbReference type="InterPro" id="IPR020476">
    <property type="entry name" value="Nudix_hydrolase"/>
</dbReference>
<evidence type="ECO:0000256" key="3">
    <source>
        <dbReference type="ARBA" id="ARBA00022801"/>
    </source>
</evidence>
<proteinExistence type="inferred from homology"/>
<dbReference type="AlphaFoldDB" id="A0A318MYZ5"/>
<keyword evidence="7" id="KW-1185">Reference proteome</keyword>
<evidence type="ECO:0000256" key="4">
    <source>
        <dbReference type="RuleBase" id="RU003476"/>
    </source>
</evidence>
<dbReference type="OrthoDB" id="9816040at2"/>
<dbReference type="PROSITE" id="PS51462">
    <property type="entry name" value="NUDIX"/>
    <property type="match status" value="1"/>
</dbReference>
<dbReference type="Gene3D" id="3.90.79.10">
    <property type="entry name" value="Nucleoside Triphosphate Pyrophosphohydrolase"/>
    <property type="match status" value="1"/>
</dbReference>
<dbReference type="GO" id="GO:0005737">
    <property type="term" value="C:cytoplasm"/>
    <property type="evidence" value="ECO:0007669"/>
    <property type="project" value="TreeGrafter"/>
</dbReference>
<dbReference type="InterPro" id="IPR000086">
    <property type="entry name" value="NUDIX_hydrolase_dom"/>
</dbReference>
<gene>
    <name evidence="6" type="ORF">DK869_02315</name>
</gene>
<dbReference type="CDD" id="cd03671">
    <property type="entry name" value="NUDIX_Ap4A_hydrolase_plant_like"/>
    <property type="match status" value="1"/>
</dbReference>
<evidence type="ECO:0000259" key="5">
    <source>
        <dbReference type="PROSITE" id="PS51462"/>
    </source>
</evidence>
<dbReference type="Proteomes" id="UP000247565">
    <property type="component" value="Unassembled WGS sequence"/>
</dbReference>
<name>A0A318MYZ5_9PROT</name>
<sequence length="155" mass="18317">MKALPYRRNVAAFILNKKGEIFIALRHDLAKDGIWAFPQGGIDKNETPQEALKRELLEEIGTSNIEILEEYPEWLSYDFPSNIIGNPLKRKYKGQSQKWFAVRFLGKDSDIDLNTHNEKEFNEWKWISFSELAKINTGFKHDLYQKIAEYFHKYM</sequence>
<dbReference type="PANTHER" id="PTHR23114:SF17">
    <property type="entry name" value="M7GPPPN-MRNA HYDROLASE"/>
    <property type="match status" value="1"/>
</dbReference>
<evidence type="ECO:0000313" key="7">
    <source>
        <dbReference type="Proteomes" id="UP000247565"/>
    </source>
</evidence>
<comment type="cofactor">
    <cofactor evidence="1">
        <name>Mn(2+)</name>
        <dbReference type="ChEBI" id="CHEBI:29035"/>
    </cofactor>
</comment>
<dbReference type="NCBIfam" id="NF001936">
    <property type="entry name" value="PRK00714.1-3"/>
    <property type="match status" value="1"/>
</dbReference>
<feature type="domain" description="Nudix hydrolase" evidence="5">
    <location>
        <begin position="5"/>
        <end position="149"/>
    </location>
</feature>
<evidence type="ECO:0000313" key="6">
    <source>
        <dbReference type="EMBL" id="PXZ01850.1"/>
    </source>
</evidence>
<comment type="caution">
    <text evidence="6">The sequence shown here is derived from an EMBL/GenBank/DDBJ whole genome shotgun (WGS) entry which is preliminary data.</text>
</comment>
<dbReference type="PRINTS" id="PR00502">
    <property type="entry name" value="NUDIXFAMILY"/>
</dbReference>
<dbReference type="InterPro" id="IPR022927">
    <property type="entry name" value="RppH"/>
</dbReference>
<dbReference type="GO" id="GO:0006402">
    <property type="term" value="P:mRNA catabolic process"/>
    <property type="evidence" value="ECO:0007669"/>
    <property type="project" value="TreeGrafter"/>
</dbReference>
<reference evidence="6 7" key="1">
    <citation type="submission" date="2018-05" db="EMBL/GenBank/DDBJ databases">
        <title>Reference genomes for bee gut microbiota database.</title>
        <authorList>
            <person name="Ellegaard K.M."/>
        </authorList>
    </citation>
    <scope>NUCLEOTIDE SEQUENCE [LARGE SCALE GENOMIC DNA]</scope>
    <source>
        <strain evidence="6 7">ESL0284</strain>
    </source>
</reference>
<accession>A0A318MYZ5</accession>
<dbReference type="NCBIfam" id="NF001938">
    <property type="entry name" value="PRK00714.1-5"/>
    <property type="match status" value="1"/>
</dbReference>
<dbReference type="InterPro" id="IPR015797">
    <property type="entry name" value="NUDIX_hydrolase-like_dom_sf"/>
</dbReference>
<dbReference type="EMBL" id="QGLT01000001">
    <property type="protein sequence ID" value="PXZ01850.1"/>
    <property type="molecule type" value="Genomic_DNA"/>
</dbReference>
<dbReference type="InterPro" id="IPR020084">
    <property type="entry name" value="NUDIX_hydrolase_CS"/>
</dbReference>
<dbReference type="RefSeq" id="WP_110438369.1">
    <property type="nucleotide sequence ID" value="NZ_CP046393.1"/>
</dbReference>
<comment type="cofactor">
    <cofactor evidence="2">
        <name>Mg(2+)</name>
        <dbReference type="ChEBI" id="CHEBI:18420"/>
    </cofactor>
</comment>
<dbReference type="PROSITE" id="PS00893">
    <property type="entry name" value="NUDIX_BOX"/>
    <property type="match status" value="1"/>
</dbReference>
<dbReference type="GO" id="GO:0034353">
    <property type="term" value="F:mRNA 5'-diphosphatase activity"/>
    <property type="evidence" value="ECO:0007669"/>
    <property type="project" value="TreeGrafter"/>
</dbReference>
<dbReference type="SUPFAM" id="SSF55811">
    <property type="entry name" value="Nudix"/>
    <property type="match status" value="1"/>
</dbReference>
<evidence type="ECO:0000256" key="2">
    <source>
        <dbReference type="ARBA" id="ARBA00001946"/>
    </source>
</evidence>
<dbReference type="PANTHER" id="PTHR23114">
    <property type="entry name" value="M7GPPPN-MRNA HYDROLASE"/>
    <property type="match status" value="1"/>
</dbReference>
<dbReference type="Pfam" id="PF00293">
    <property type="entry name" value="NUDIX"/>
    <property type="match status" value="1"/>
</dbReference>
<keyword evidence="3 4" id="KW-0378">Hydrolase</keyword>
<protein>
    <submittedName>
        <fullName evidence="6">RNA pyrophosphohydrolase</fullName>
    </submittedName>
</protein>
<organism evidence="6 7">
    <name type="scientific">Commensalibacter melissae</name>
    <dbReference type="NCBI Taxonomy" id="2070537"/>
    <lineage>
        <taxon>Bacteria</taxon>
        <taxon>Pseudomonadati</taxon>
        <taxon>Pseudomonadota</taxon>
        <taxon>Alphaproteobacteria</taxon>
        <taxon>Acetobacterales</taxon>
        <taxon>Acetobacteraceae</taxon>
    </lineage>
</organism>
<comment type="similarity">
    <text evidence="4">Belongs to the Nudix hydrolase family.</text>
</comment>
<evidence type="ECO:0000256" key="1">
    <source>
        <dbReference type="ARBA" id="ARBA00001936"/>
    </source>
</evidence>